<dbReference type="PROSITE" id="PS50832">
    <property type="entry name" value="S1_IF1_TYPE"/>
    <property type="match status" value="1"/>
</dbReference>
<dbReference type="OMA" id="FRKNIWV"/>
<dbReference type="GO" id="GO:0005634">
    <property type="term" value="C:nucleus"/>
    <property type="evidence" value="ECO:0007669"/>
    <property type="project" value="TreeGrafter"/>
</dbReference>
<gene>
    <name evidence="8" type="ORF">HERILL_LOCUS2075</name>
</gene>
<proteinExistence type="inferred from homology"/>
<evidence type="ECO:0000256" key="3">
    <source>
        <dbReference type="ARBA" id="ARBA00022884"/>
    </source>
</evidence>
<dbReference type="AlphaFoldDB" id="A0A7R8UDL9"/>
<dbReference type="EMBL" id="LR899009">
    <property type="protein sequence ID" value="CAD7078827.1"/>
    <property type="molecule type" value="Genomic_DNA"/>
</dbReference>
<organism evidence="8 9">
    <name type="scientific">Hermetia illucens</name>
    <name type="common">Black soldier fly</name>
    <dbReference type="NCBI Taxonomy" id="343691"/>
    <lineage>
        <taxon>Eukaryota</taxon>
        <taxon>Metazoa</taxon>
        <taxon>Ecdysozoa</taxon>
        <taxon>Arthropoda</taxon>
        <taxon>Hexapoda</taxon>
        <taxon>Insecta</taxon>
        <taxon>Pterygota</taxon>
        <taxon>Neoptera</taxon>
        <taxon>Endopterygota</taxon>
        <taxon>Diptera</taxon>
        <taxon>Brachycera</taxon>
        <taxon>Stratiomyomorpha</taxon>
        <taxon>Stratiomyidae</taxon>
        <taxon>Hermetiinae</taxon>
        <taxon>Hermetia</taxon>
    </lineage>
</organism>
<dbReference type="InParanoid" id="A0A7R8UDL9"/>
<dbReference type="SMART" id="SM00652">
    <property type="entry name" value="eIF1a"/>
    <property type="match status" value="1"/>
</dbReference>
<evidence type="ECO:0000256" key="1">
    <source>
        <dbReference type="ARBA" id="ARBA00007340"/>
    </source>
</evidence>
<dbReference type="SUPFAM" id="SSF50249">
    <property type="entry name" value="Nucleic acid-binding proteins"/>
    <property type="match status" value="1"/>
</dbReference>
<evidence type="ECO:0000259" key="7">
    <source>
        <dbReference type="PROSITE" id="PS50832"/>
    </source>
</evidence>
<evidence type="ECO:0000256" key="2">
    <source>
        <dbReference type="ARBA" id="ARBA00020989"/>
    </source>
</evidence>
<evidence type="ECO:0000313" key="8">
    <source>
        <dbReference type="EMBL" id="CAD7078827.1"/>
    </source>
</evidence>
<evidence type="ECO:0000256" key="4">
    <source>
        <dbReference type="ARBA" id="ARBA00031998"/>
    </source>
</evidence>
<dbReference type="PANTHER" id="PTHR21641:SF0">
    <property type="entry name" value="RNA-BINDING PROTEIN EIF1AD-RELATED"/>
    <property type="match status" value="1"/>
</dbReference>
<keyword evidence="5" id="KW-0648">Protein biosynthesis</keyword>
<evidence type="ECO:0000313" key="9">
    <source>
        <dbReference type="Proteomes" id="UP000594454"/>
    </source>
</evidence>
<dbReference type="InterPro" id="IPR001253">
    <property type="entry name" value="TIF_eIF-1A"/>
</dbReference>
<comment type="similarity">
    <text evidence="1">Belongs to the EIF1AD family.</text>
</comment>
<dbReference type="InterPro" id="IPR012340">
    <property type="entry name" value="NA-bd_OB-fold"/>
</dbReference>
<dbReference type="Gene3D" id="2.40.50.140">
    <property type="entry name" value="Nucleic acid-binding proteins"/>
    <property type="match status" value="1"/>
</dbReference>
<feature type="domain" description="S1-like" evidence="7">
    <location>
        <begin position="47"/>
        <end position="91"/>
    </location>
</feature>
<dbReference type="Pfam" id="PF01176">
    <property type="entry name" value="eIF-1a"/>
    <property type="match status" value="1"/>
</dbReference>
<feature type="region of interest" description="Disordered" evidence="6">
    <location>
        <begin position="119"/>
        <end position="154"/>
    </location>
</feature>
<keyword evidence="3" id="KW-0694">RNA-binding</keyword>
<name>A0A7R8UDL9_HERIL</name>
<evidence type="ECO:0000256" key="5">
    <source>
        <dbReference type="PROSITE-ProRule" id="PRU00181"/>
    </source>
</evidence>
<dbReference type="OrthoDB" id="1738325at2759"/>
<dbReference type="GO" id="GO:0003723">
    <property type="term" value="F:RNA binding"/>
    <property type="evidence" value="ECO:0007669"/>
    <property type="project" value="UniProtKB-KW"/>
</dbReference>
<reference evidence="8 9" key="1">
    <citation type="submission" date="2020-11" db="EMBL/GenBank/DDBJ databases">
        <authorList>
            <person name="Wallbank WR R."/>
            <person name="Pardo Diaz C."/>
            <person name="Kozak K."/>
            <person name="Martin S."/>
            <person name="Jiggins C."/>
            <person name="Moest M."/>
            <person name="Warren A I."/>
            <person name="Generalovic N T."/>
            <person name="Byers J.R.P. K."/>
            <person name="Montejo-Kovacevich G."/>
            <person name="Yen C E."/>
        </authorList>
    </citation>
    <scope>NUCLEOTIDE SEQUENCE [LARGE SCALE GENOMIC DNA]</scope>
</reference>
<dbReference type="InterPro" id="IPR006196">
    <property type="entry name" value="RNA-binding_domain_S1_IF1"/>
</dbReference>
<sequence>MSRVTKRKHVMKEMFTDDFELPKENQQIVRVVSSRGNNLHEVEPAADGEHFLVSMPTKFRRNIWVKRGDFVLVEPIEEGDKVKGEICKILTAEHVKEFSKEGIWPKKFTKKRELEQEDDELFRNVNRRYEESSEDDSTGSDEEGNSTEDDETQT</sequence>
<dbReference type="InterPro" id="IPR039294">
    <property type="entry name" value="EIF1AD"/>
</dbReference>
<evidence type="ECO:0000256" key="6">
    <source>
        <dbReference type="SAM" id="MobiDB-lite"/>
    </source>
</evidence>
<keyword evidence="5" id="KW-0396">Initiation factor</keyword>
<protein>
    <recommendedName>
        <fullName evidence="2">Probable RNA-binding protein EIF1AD</fullName>
    </recommendedName>
    <alternativeName>
        <fullName evidence="4">Eukaryotic translation initiation factor 1A domain-containing protein</fullName>
    </alternativeName>
</protein>
<dbReference type="GO" id="GO:0003743">
    <property type="term" value="F:translation initiation factor activity"/>
    <property type="evidence" value="ECO:0007669"/>
    <property type="project" value="UniProtKB-UniRule"/>
</dbReference>
<accession>A0A7R8UDL9</accession>
<dbReference type="PANTHER" id="PTHR21641">
    <property type="entry name" value="TRANSLATION INITIATION FACTOR-RELATED"/>
    <property type="match status" value="1"/>
</dbReference>
<feature type="compositionally biased region" description="Acidic residues" evidence="6">
    <location>
        <begin position="132"/>
        <end position="154"/>
    </location>
</feature>
<keyword evidence="9" id="KW-1185">Reference proteome</keyword>
<dbReference type="FunCoup" id="A0A7R8UDL9">
    <property type="interactions" value="1946"/>
</dbReference>
<dbReference type="Proteomes" id="UP000594454">
    <property type="component" value="Chromosome 1"/>
</dbReference>